<dbReference type="EMBL" id="ACEC01000066">
    <property type="protein sequence ID" value="EEG30338.1"/>
    <property type="molecule type" value="Genomic_DNA"/>
</dbReference>
<comment type="caution">
    <text evidence="3">The sequence shown here is derived from an EMBL/GenBank/DDBJ whole genome shotgun (WGS) entry which is preliminary data.</text>
</comment>
<protein>
    <submittedName>
        <fullName evidence="3">LysM domain protein</fullName>
    </submittedName>
</protein>
<dbReference type="STRING" id="537013.CLOSTMETH_02069"/>
<feature type="domain" description="LysM" evidence="1">
    <location>
        <begin position="469"/>
        <end position="506"/>
    </location>
</feature>
<dbReference type="CDD" id="cd00118">
    <property type="entry name" value="LysM"/>
    <property type="match status" value="1"/>
</dbReference>
<sequence length="509" mass="56413">MELNLTHEMISINETIFDGMVEQPVELDYTLPDYYPSIFKVLKCRICPKVYSCRTSGDKLVIDGVISLKLLYLDEDSNQIHSIEQKQPFSKTVDMRGEAHNPIISYSAKGDYLNCRVINPRRIDLRGAASIYIKVCEQQEEQVVAGAEGMGMQLNKSSMSMGSEHLWATKQFSIEEQLDVGYGKPPVGEILSCEATAFANDCKVISNKIVTKGEVCLHILYRPDSDDGALQVSDQTLQISQIIDLPGVDESYQCCTTFDVTSIRVEPDNDAEGTIHVELDITACCDAFRNKEMQGVCDAFSTLYETALSSKEVRTEKLLSLFSDTVSLKETFEVQNLQELCDVWCTVSNLIGTAECDSIGFTADLNAVLIGFDNENLPCAVEKTIPIEFRFASETPLEPGAMVIAHAEPCSAEASLNGDSVELRVSLYVCGRVCAEARTRVLTDISADDSRPKEKTANCALTIYYADGGEQVWDIAKRYNTSVSAIMEENNLDGDTIREREMILIPIVE</sequence>
<dbReference type="Pfam" id="PF12673">
    <property type="entry name" value="SipL"/>
    <property type="match status" value="2"/>
</dbReference>
<keyword evidence="4" id="KW-1185">Reference proteome</keyword>
<name>C0EDZ0_9FIRM</name>
<dbReference type="HOGENOM" id="CLU_037106_1_0_9"/>
<feature type="domain" description="SipL SPOCS" evidence="2">
    <location>
        <begin position="187"/>
        <end position="265"/>
    </location>
</feature>
<dbReference type="eggNOG" id="COG1388">
    <property type="taxonomic scope" value="Bacteria"/>
</dbReference>
<organism evidence="3 4">
    <name type="scientific">[Clostridium] methylpentosum DSM 5476</name>
    <dbReference type="NCBI Taxonomy" id="537013"/>
    <lineage>
        <taxon>Bacteria</taxon>
        <taxon>Bacillati</taxon>
        <taxon>Bacillota</taxon>
        <taxon>Clostridia</taxon>
        <taxon>Eubacteriales</taxon>
        <taxon>Oscillospiraceae</taxon>
        <taxon>Oscillospiraceae incertae sedis</taxon>
    </lineage>
</organism>
<dbReference type="InterPro" id="IPR024300">
    <property type="entry name" value="SipL_SPOCS_dom"/>
</dbReference>
<dbReference type="Gene3D" id="3.10.350.10">
    <property type="entry name" value="LysM domain"/>
    <property type="match status" value="1"/>
</dbReference>
<dbReference type="Proteomes" id="UP000003340">
    <property type="component" value="Unassembled WGS sequence"/>
</dbReference>
<feature type="domain" description="SipL SPOCS" evidence="2">
    <location>
        <begin position="38"/>
        <end position="104"/>
    </location>
</feature>
<reference evidence="3 4" key="1">
    <citation type="submission" date="2009-01" db="EMBL/GenBank/DDBJ databases">
        <authorList>
            <person name="Fulton L."/>
            <person name="Clifton S."/>
            <person name="Fulton B."/>
            <person name="Xu J."/>
            <person name="Minx P."/>
            <person name="Pepin K.H."/>
            <person name="Johnson M."/>
            <person name="Bhonagiri V."/>
            <person name="Nash W.E."/>
            <person name="Mardis E.R."/>
            <person name="Wilson R.K."/>
        </authorList>
    </citation>
    <scope>NUCLEOTIDE SEQUENCE [LARGE SCALE GENOMIC DNA]</scope>
    <source>
        <strain evidence="3 4">DSM 5476</strain>
    </source>
</reference>
<dbReference type="InterPro" id="IPR036779">
    <property type="entry name" value="LysM_dom_sf"/>
</dbReference>
<gene>
    <name evidence="3" type="ORF">CLOSTMETH_02069</name>
</gene>
<accession>C0EDZ0</accession>
<evidence type="ECO:0000313" key="4">
    <source>
        <dbReference type="Proteomes" id="UP000003340"/>
    </source>
</evidence>
<proteinExistence type="predicted"/>
<evidence type="ECO:0000313" key="3">
    <source>
        <dbReference type="EMBL" id="EEG30338.1"/>
    </source>
</evidence>
<dbReference type="SUPFAM" id="SSF54106">
    <property type="entry name" value="LysM domain"/>
    <property type="match status" value="1"/>
</dbReference>
<dbReference type="Pfam" id="PF01476">
    <property type="entry name" value="LysM"/>
    <property type="match status" value="1"/>
</dbReference>
<reference evidence="3 4" key="2">
    <citation type="submission" date="2009-02" db="EMBL/GenBank/DDBJ databases">
        <title>Draft genome sequence of Clostridium methylpentosum (DSM 5476).</title>
        <authorList>
            <person name="Sudarsanam P."/>
            <person name="Ley R."/>
            <person name="Guruge J."/>
            <person name="Turnbaugh P.J."/>
            <person name="Mahowald M."/>
            <person name="Liep D."/>
            <person name="Gordon J."/>
        </authorList>
    </citation>
    <scope>NUCLEOTIDE SEQUENCE [LARGE SCALE GENOMIC DNA]</scope>
    <source>
        <strain evidence="3 4">DSM 5476</strain>
    </source>
</reference>
<dbReference type="InterPro" id="IPR018392">
    <property type="entry name" value="LysM"/>
</dbReference>
<evidence type="ECO:0000259" key="2">
    <source>
        <dbReference type="Pfam" id="PF12673"/>
    </source>
</evidence>
<evidence type="ECO:0000259" key="1">
    <source>
        <dbReference type="Pfam" id="PF01476"/>
    </source>
</evidence>
<dbReference type="AlphaFoldDB" id="C0EDZ0"/>